<dbReference type="EMBL" id="JBHLZU010000010">
    <property type="protein sequence ID" value="MFB9904516.1"/>
    <property type="molecule type" value="Genomic_DNA"/>
</dbReference>
<sequence length="73" mass="7646">MTGLAQNRISLLNALAPGRRSLTGTSTPVTPPVSTQSWSVPKKRNDPEPNTAATTATAPPKAQNTSSSWMIGQ</sequence>
<dbReference type="Proteomes" id="UP001589693">
    <property type="component" value="Unassembled WGS sequence"/>
</dbReference>
<evidence type="ECO:0000313" key="2">
    <source>
        <dbReference type="EMBL" id="MFB9904516.1"/>
    </source>
</evidence>
<reference evidence="2 3" key="1">
    <citation type="submission" date="2024-09" db="EMBL/GenBank/DDBJ databases">
        <authorList>
            <person name="Sun Q."/>
            <person name="Mori K."/>
        </authorList>
    </citation>
    <scope>NUCLEOTIDE SEQUENCE [LARGE SCALE GENOMIC DNA]</scope>
    <source>
        <strain evidence="2 3">TBRC 7907</strain>
    </source>
</reference>
<name>A0ABV5ZXS3_9PSEU</name>
<evidence type="ECO:0000256" key="1">
    <source>
        <dbReference type="SAM" id="MobiDB-lite"/>
    </source>
</evidence>
<feature type="compositionally biased region" description="Polar residues" evidence="1">
    <location>
        <begin position="62"/>
        <end position="73"/>
    </location>
</feature>
<proteinExistence type="predicted"/>
<evidence type="ECO:0000313" key="3">
    <source>
        <dbReference type="Proteomes" id="UP001589693"/>
    </source>
</evidence>
<feature type="region of interest" description="Disordered" evidence="1">
    <location>
        <begin position="15"/>
        <end position="73"/>
    </location>
</feature>
<accession>A0ABV5ZXS3</accession>
<comment type="caution">
    <text evidence="2">The sequence shown here is derived from an EMBL/GenBank/DDBJ whole genome shotgun (WGS) entry which is preliminary data.</text>
</comment>
<dbReference type="RefSeq" id="WP_377851723.1">
    <property type="nucleotide sequence ID" value="NZ_JBHLZU010000010.1"/>
</dbReference>
<organism evidence="2 3">
    <name type="scientific">Allokutzneria oryzae</name>
    <dbReference type="NCBI Taxonomy" id="1378989"/>
    <lineage>
        <taxon>Bacteria</taxon>
        <taxon>Bacillati</taxon>
        <taxon>Actinomycetota</taxon>
        <taxon>Actinomycetes</taxon>
        <taxon>Pseudonocardiales</taxon>
        <taxon>Pseudonocardiaceae</taxon>
        <taxon>Allokutzneria</taxon>
    </lineage>
</organism>
<protein>
    <submittedName>
        <fullName evidence="2">Uncharacterized protein</fullName>
    </submittedName>
</protein>
<keyword evidence="3" id="KW-1185">Reference proteome</keyword>
<feature type="compositionally biased region" description="Low complexity" evidence="1">
    <location>
        <begin position="25"/>
        <end position="40"/>
    </location>
</feature>
<gene>
    <name evidence="2" type="ORF">ACFFQA_11295</name>
</gene>